<evidence type="ECO:0000313" key="12">
    <source>
        <dbReference type="Proteomes" id="UP000639338"/>
    </source>
</evidence>
<gene>
    <name evidence="11" type="ORF">HCN44_007155</name>
</gene>
<organism evidence="11 12">
    <name type="scientific">Aphidius gifuensis</name>
    <name type="common">Parasitoid wasp</name>
    <dbReference type="NCBI Taxonomy" id="684658"/>
    <lineage>
        <taxon>Eukaryota</taxon>
        <taxon>Metazoa</taxon>
        <taxon>Ecdysozoa</taxon>
        <taxon>Arthropoda</taxon>
        <taxon>Hexapoda</taxon>
        <taxon>Insecta</taxon>
        <taxon>Pterygota</taxon>
        <taxon>Neoptera</taxon>
        <taxon>Endopterygota</taxon>
        <taxon>Hymenoptera</taxon>
        <taxon>Apocrita</taxon>
        <taxon>Ichneumonoidea</taxon>
        <taxon>Braconidae</taxon>
        <taxon>Aphidiinae</taxon>
        <taxon>Aphidius</taxon>
    </lineage>
</organism>
<evidence type="ECO:0000259" key="10">
    <source>
        <dbReference type="Pfam" id="PF17048"/>
    </source>
</evidence>
<evidence type="ECO:0000256" key="4">
    <source>
        <dbReference type="ARBA" id="ARBA00022801"/>
    </source>
</evidence>
<evidence type="ECO:0000259" key="9">
    <source>
        <dbReference type="Pfam" id="PF04734"/>
    </source>
</evidence>
<dbReference type="Proteomes" id="UP000639338">
    <property type="component" value="Unassembled WGS sequence"/>
</dbReference>
<name>A0A834XKY7_APHGI</name>
<dbReference type="PANTHER" id="PTHR12670:SF1">
    <property type="entry name" value="NEUTRAL CERAMIDASE"/>
    <property type="match status" value="1"/>
</dbReference>
<dbReference type="EMBL" id="JACMRX010000005">
    <property type="protein sequence ID" value="KAF7988845.1"/>
    <property type="molecule type" value="Genomic_DNA"/>
</dbReference>
<reference evidence="11 12" key="1">
    <citation type="submission" date="2020-08" db="EMBL/GenBank/DDBJ databases">
        <title>Aphidius gifuensis genome sequencing and assembly.</title>
        <authorList>
            <person name="Du Z."/>
        </authorList>
    </citation>
    <scope>NUCLEOTIDE SEQUENCE [LARGE SCALE GENOMIC DNA]</scope>
    <source>
        <strain evidence="11">YNYX2018</strain>
        <tissue evidence="11">Adults</tissue>
    </source>
</reference>
<evidence type="ECO:0000256" key="3">
    <source>
        <dbReference type="ARBA" id="ARBA00019235"/>
    </source>
</evidence>
<dbReference type="GO" id="GO:0046512">
    <property type="term" value="P:sphingosine biosynthetic process"/>
    <property type="evidence" value="ECO:0007669"/>
    <property type="project" value="TreeGrafter"/>
</dbReference>
<dbReference type="EC" id="3.5.1.23" evidence="2 7"/>
<keyword evidence="6" id="KW-0479">Metal-binding</keyword>
<evidence type="ECO:0000256" key="6">
    <source>
        <dbReference type="PIRSR" id="PIRSR606823-2"/>
    </source>
</evidence>
<proteinExistence type="inferred from homology"/>
<feature type="binding site" evidence="6">
    <location>
        <position position="323"/>
    </location>
    <ligand>
        <name>Zn(2+)</name>
        <dbReference type="ChEBI" id="CHEBI:29105"/>
    </ligand>
</feature>
<feature type="binding site" evidence="6">
    <location>
        <position position="620"/>
    </location>
    <ligand>
        <name>Zn(2+)</name>
        <dbReference type="ChEBI" id="CHEBI:29105"/>
    </ligand>
</feature>
<dbReference type="GO" id="GO:0017040">
    <property type="term" value="F:N-acylsphingosine amidohydrolase activity"/>
    <property type="evidence" value="ECO:0007669"/>
    <property type="project" value="UniProtKB-UniRule"/>
</dbReference>
<evidence type="ECO:0000313" key="11">
    <source>
        <dbReference type="EMBL" id="KAF7988845.1"/>
    </source>
</evidence>
<feature type="binding site" evidence="6">
    <location>
        <position position="213"/>
    </location>
    <ligand>
        <name>Zn(2+)</name>
        <dbReference type="ChEBI" id="CHEBI:29105"/>
    </ligand>
</feature>
<keyword evidence="8" id="KW-0472">Membrane</keyword>
<dbReference type="GO" id="GO:0046872">
    <property type="term" value="F:metal ion binding"/>
    <property type="evidence" value="ECO:0007669"/>
    <property type="project" value="UniProtKB-KW"/>
</dbReference>
<comment type="catalytic activity">
    <reaction evidence="7">
        <text>an N-acylsphing-4-enine + H2O = sphing-4-enine + a fatty acid</text>
        <dbReference type="Rhea" id="RHEA:20856"/>
        <dbReference type="ChEBI" id="CHEBI:15377"/>
        <dbReference type="ChEBI" id="CHEBI:28868"/>
        <dbReference type="ChEBI" id="CHEBI:52639"/>
        <dbReference type="ChEBI" id="CHEBI:57756"/>
        <dbReference type="EC" id="3.5.1.23"/>
    </reaction>
</comment>
<dbReference type="InterPro" id="IPR006823">
    <property type="entry name" value="Ceramidase_alk"/>
</dbReference>
<keyword evidence="8" id="KW-0812">Transmembrane</keyword>
<keyword evidence="4 7" id="KW-0378">Hydrolase</keyword>
<evidence type="ECO:0000256" key="1">
    <source>
        <dbReference type="ARBA" id="ARBA00009835"/>
    </source>
</evidence>
<keyword evidence="8" id="KW-1133">Transmembrane helix</keyword>
<feature type="domain" description="Neutral/alkaline non-lysosomal ceramidase N-terminal" evidence="9">
    <location>
        <begin position="123"/>
        <end position="648"/>
    </location>
</feature>
<feature type="domain" description="Neutral/alkaline non-lysosomal ceramidase C-terminal" evidence="10">
    <location>
        <begin position="682"/>
        <end position="761"/>
    </location>
</feature>
<dbReference type="GO" id="GO:0046514">
    <property type="term" value="P:ceramide catabolic process"/>
    <property type="evidence" value="ECO:0007669"/>
    <property type="project" value="InterPro"/>
</dbReference>
<evidence type="ECO:0000256" key="8">
    <source>
        <dbReference type="SAM" id="Phobius"/>
    </source>
</evidence>
<dbReference type="InterPro" id="IPR031329">
    <property type="entry name" value="NEUT/ALK_ceramidase_N"/>
</dbReference>
<dbReference type="GO" id="GO:0016020">
    <property type="term" value="C:membrane"/>
    <property type="evidence" value="ECO:0007669"/>
    <property type="project" value="GOC"/>
</dbReference>
<keyword evidence="7" id="KW-0443">Lipid metabolism</keyword>
<dbReference type="InterPro" id="IPR031331">
    <property type="entry name" value="NEUT/ALK_ceramidase_C"/>
</dbReference>
<dbReference type="AlphaFoldDB" id="A0A834XKY7"/>
<evidence type="ECO:0000256" key="2">
    <source>
        <dbReference type="ARBA" id="ARBA00011891"/>
    </source>
</evidence>
<feature type="binding site" evidence="6">
    <location>
        <position position="584"/>
    </location>
    <ligand>
        <name>Zn(2+)</name>
        <dbReference type="ChEBI" id="CHEBI:29105"/>
    </ligand>
</feature>
<dbReference type="Pfam" id="PF04734">
    <property type="entry name" value="Ceramidase_alk"/>
    <property type="match status" value="1"/>
</dbReference>
<feature type="active site" description="Nucleophile" evidence="5">
    <location>
        <position position="376"/>
    </location>
</feature>
<evidence type="ECO:0000256" key="5">
    <source>
        <dbReference type="PIRSR" id="PIRSR606823-1"/>
    </source>
</evidence>
<dbReference type="GO" id="GO:0042759">
    <property type="term" value="P:long-chain fatty acid biosynthetic process"/>
    <property type="evidence" value="ECO:0007669"/>
    <property type="project" value="TreeGrafter"/>
</dbReference>
<dbReference type="GO" id="GO:0005576">
    <property type="term" value="C:extracellular region"/>
    <property type="evidence" value="ECO:0007669"/>
    <property type="project" value="TreeGrafter"/>
</dbReference>
<evidence type="ECO:0000256" key="7">
    <source>
        <dbReference type="RuleBase" id="RU366019"/>
    </source>
</evidence>
<comment type="caution">
    <text evidence="11">The sequence shown here is derived from an EMBL/GenBank/DDBJ whole genome shotgun (WGS) entry which is preliminary data.</text>
</comment>
<dbReference type="InterPro" id="IPR038445">
    <property type="entry name" value="NCDase_C_sf"/>
</dbReference>
<protein>
    <recommendedName>
        <fullName evidence="3 7">Neutral ceramidase</fullName>
        <ecNumber evidence="2 7">3.5.1.23</ecNumber>
    </recommendedName>
</protein>
<dbReference type="PANTHER" id="PTHR12670">
    <property type="entry name" value="CERAMIDASE"/>
    <property type="match status" value="1"/>
</dbReference>
<dbReference type="OrthoDB" id="191371at2759"/>
<keyword evidence="12" id="KW-1185">Reference proteome</keyword>
<comment type="similarity">
    <text evidence="1 7">Belongs to the neutral ceramidase family.</text>
</comment>
<sequence>MQQQQEVAPGTSSFHFNYVFHVCNNKKIYYNKSIIDKQYNHFLLAVKFGYALTSHVKYKHRVQIQIESMEYNSETGKLIQGTEELMKPDPENHKIIHLIMYFKIFGFLFCYFFCLINGENSLYKIGVGIADTTGPPVDIVFMAYGNFDQKGTGIHLRTFSRAYIIEKNNEIFVFVSVESAMISHNVRAEVIDKLKKKYNNTFTDKNVMISASHTHSAPGGSNNYALYDISIYGFVKDSFDALVNGITKSIEEAKENMVHGRIFINHGKVYDVNINRSPLAYKQNPEAERNKYDDDVDKIMTQVKFIEANSQRPIGVINWFAVHSTSMNNTNTLVSSDNFGYASLLFEKKMNKKNKYTNNKNKFVASFCVTNAGDSSPNIKGPRCQFSNKPCNSVDGCDEDEGKCVASGPGKNMFESTSIIAHRLFHGSMNIWNNGSGKELTGEIRVVHQYVNMTEQTVDYYDSSTNKTVNVKGCQPAMGESFTTGTSDGPGVELYQKKKEFTVLDIFLSPSELLKKSQTKLLETIIDCVKIADTENEKCHGSKKIIIPQCVGLFSDEILIMLPDVVSTQIAFIGDLIIAGVPGEFTTMAGRRLKEKIQNIVNDNEKNVVIAGLCNTYSDYITTPEEYQLQLYEGGSTIFGPHTLTIYLKQYEKLASAAINMNNLTEGIPPEILDHLYLSAFFSPEKLVEDKSYNSEEPYGSCVEQPKMTVVSGDTVSAVFLAGNPRHSLMNISSYLFIEQQISNDNNNWNIVATDADWETK</sequence>
<accession>A0A834XKY7</accession>
<dbReference type="Pfam" id="PF17048">
    <property type="entry name" value="Ceramidse_alk_C"/>
    <property type="match status" value="1"/>
</dbReference>
<dbReference type="Gene3D" id="2.60.40.2300">
    <property type="entry name" value="Neutral/alkaline non-lysosomal ceramidase, C-terminal domain"/>
    <property type="match status" value="1"/>
</dbReference>
<feature type="transmembrane region" description="Helical" evidence="8">
    <location>
        <begin position="95"/>
        <end position="116"/>
    </location>
</feature>
<comment type="cofactor">
    <cofactor evidence="6">
        <name>Zn(2+)</name>
        <dbReference type="ChEBI" id="CHEBI:29105"/>
    </cofactor>
    <text evidence="6">Binds 1 zinc ion per subunit.</text>
</comment>
<keyword evidence="7" id="KW-0746">Sphingolipid metabolism</keyword>
<keyword evidence="6" id="KW-0862">Zinc</keyword>